<evidence type="ECO:0000256" key="1">
    <source>
        <dbReference type="SAM" id="MobiDB-lite"/>
    </source>
</evidence>
<dbReference type="InterPro" id="IPR013217">
    <property type="entry name" value="Methyltransf_12"/>
</dbReference>
<proteinExistence type="predicted"/>
<feature type="region of interest" description="Disordered" evidence="1">
    <location>
        <begin position="1"/>
        <end position="21"/>
    </location>
</feature>
<dbReference type="Gene3D" id="3.40.50.150">
    <property type="entry name" value="Vaccinia Virus protein VP39"/>
    <property type="match status" value="1"/>
</dbReference>
<accession>A0A2B7Y7X2</accession>
<evidence type="ECO:0000259" key="2">
    <source>
        <dbReference type="Pfam" id="PF08242"/>
    </source>
</evidence>
<gene>
    <name evidence="3" type="ORF">AJ80_04775</name>
</gene>
<name>A0A2B7Y7X2_POLH7</name>
<protein>
    <recommendedName>
        <fullName evidence="2">Methyltransferase type 12 domain-containing protein</fullName>
    </recommendedName>
</protein>
<organism evidence="3 4">
    <name type="scientific">Polytolypa hystricis (strain UAMH7299)</name>
    <dbReference type="NCBI Taxonomy" id="1447883"/>
    <lineage>
        <taxon>Eukaryota</taxon>
        <taxon>Fungi</taxon>
        <taxon>Dikarya</taxon>
        <taxon>Ascomycota</taxon>
        <taxon>Pezizomycotina</taxon>
        <taxon>Eurotiomycetes</taxon>
        <taxon>Eurotiomycetidae</taxon>
        <taxon>Onygenales</taxon>
        <taxon>Onygenales incertae sedis</taxon>
        <taxon>Polytolypa</taxon>
    </lineage>
</organism>
<feature type="domain" description="Methyltransferase type 12" evidence="2">
    <location>
        <begin position="88"/>
        <end position="204"/>
    </location>
</feature>
<keyword evidence="4" id="KW-1185">Reference proteome</keyword>
<dbReference type="EMBL" id="PDNA01000063">
    <property type="protein sequence ID" value="PGH17596.1"/>
    <property type="molecule type" value="Genomic_DNA"/>
</dbReference>
<dbReference type="CDD" id="cd02440">
    <property type="entry name" value="AdoMet_MTases"/>
    <property type="match status" value="1"/>
</dbReference>
<sequence>MSNPTSSGQETASAPPLLPPHAATKREIQYLDTIAAYDQWAEVYDTDGNFLQALDTLEIKILLPHFLSLIPNPDDDEEEKPSQPRKFIDLGCGTGRNTLALLKAAPKARIVGLEPSRKMLDVAKARVAQQQQQQQNVSGADETMFDVSFETYDILQAAAGTSPPPPPALAQGADGAISTLVLEHVPVDAFFRAAAALLKPRGVLLVTNMHSDMGGISQAGFVHPQTGIKIRPTSYAHTVAEVCAGARTAGFEVLGDIKEVEVDGEELARVLGPRAKKWIGVRVWFGGCFRKM</sequence>
<dbReference type="Proteomes" id="UP000224634">
    <property type="component" value="Unassembled WGS sequence"/>
</dbReference>
<dbReference type="PANTHER" id="PTHR43861">
    <property type="entry name" value="TRANS-ACONITATE 2-METHYLTRANSFERASE-RELATED"/>
    <property type="match status" value="1"/>
</dbReference>
<dbReference type="InterPro" id="IPR029063">
    <property type="entry name" value="SAM-dependent_MTases_sf"/>
</dbReference>
<dbReference type="AlphaFoldDB" id="A0A2B7Y7X2"/>
<comment type="caution">
    <text evidence="3">The sequence shown here is derived from an EMBL/GenBank/DDBJ whole genome shotgun (WGS) entry which is preliminary data.</text>
</comment>
<dbReference type="SUPFAM" id="SSF53335">
    <property type="entry name" value="S-adenosyl-L-methionine-dependent methyltransferases"/>
    <property type="match status" value="1"/>
</dbReference>
<dbReference type="Pfam" id="PF08242">
    <property type="entry name" value="Methyltransf_12"/>
    <property type="match status" value="1"/>
</dbReference>
<feature type="compositionally biased region" description="Polar residues" evidence="1">
    <location>
        <begin position="1"/>
        <end position="11"/>
    </location>
</feature>
<evidence type="ECO:0000313" key="4">
    <source>
        <dbReference type="Proteomes" id="UP000224634"/>
    </source>
</evidence>
<evidence type="ECO:0000313" key="3">
    <source>
        <dbReference type="EMBL" id="PGH17596.1"/>
    </source>
</evidence>
<dbReference type="STRING" id="1447883.A0A2B7Y7X2"/>
<reference evidence="3 4" key="1">
    <citation type="submission" date="2017-10" db="EMBL/GenBank/DDBJ databases">
        <title>Comparative genomics in systemic dimorphic fungi from Ajellomycetaceae.</title>
        <authorList>
            <person name="Munoz J.F."/>
            <person name="Mcewen J.G."/>
            <person name="Clay O.K."/>
            <person name="Cuomo C.A."/>
        </authorList>
    </citation>
    <scope>NUCLEOTIDE SEQUENCE [LARGE SCALE GENOMIC DNA]</scope>
    <source>
        <strain evidence="3 4">UAMH7299</strain>
    </source>
</reference>
<dbReference type="OrthoDB" id="66144at2759"/>